<dbReference type="Proteomes" id="UP000289805">
    <property type="component" value="Unassembled WGS sequence"/>
</dbReference>
<protein>
    <submittedName>
        <fullName evidence="2">Uncharacterized protein</fullName>
    </submittedName>
</protein>
<comment type="caution">
    <text evidence="2">The sequence shown here is derived from an EMBL/GenBank/DDBJ whole genome shotgun (WGS) entry which is preliminary data.</text>
</comment>
<name>A0A4Q1KTF3_9CELL</name>
<dbReference type="PROSITE" id="PS50890">
    <property type="entry name" value="PUA"/>
    <property type="match status" value="1"/>
</dbReference>
<evidence type="ECO:0000313" key="2">
    <source>
        <dbReference type="EMBL" id="RXR32900.1"/>
    </source>
</evidence>
<dbReference type="STRING" id="1713.GCA_000718325_02576"/>
<keyword evidence="4" id="KW-1185">Reference proteome</keyword>
<evidence type="ECO:0000313" key="1">
    <source>
        <dbReference type="EMBL" id="RXR23630.1"/>
    </source>
</evidence>
<gene>
    <name evidence="1" type="ORF">EQW73_15010</name>
    <name evidence="2" type="ORF">EQW78_12990</name>
</gene>
<dbReference type="RefSeq" id="WP_030152068.1">
    <property type="nucleotide sequence ID" value="NZ_JOFV01000011.1"/>
</dbReference>
<evidence type="ECO:0000313" key="3">
    <source>
        <dbReference type="Proteomes" id="UP000289805"/>
    </source>
</evidence>
<organism evidence="2 3">
    <name type="scientific">Oerskovia turbata</name>
    <dbReference type="NCBI Taxonomy" id="1713"/>
    <lineage>
        <taxon>Bacteria</taxon>
        <taxon>Bacillati</taxon>
        <taxon>Actinomycetota</taxon>
        <taxon>Actinomycetes</taxon>
        <taxon>Micrococcales</taxon>
        <taxon>Cellulomonadaceae</taxon>
        <taxon>Oerskovia</taxon>
    </lineage>
</organism>
<dbReference type="AlphaFoldDB" id="A0A4Q1KTF3"/>
<reference evidence="3 4" key="1">
    <citation type="submission" date="2019-01" db="EMBL/GenBank/DDBJ databases">
        <title>Oerskovia turbata Genome sequencing and assembly.</title>
        <authorList>
            <person name="Dou T."/>
        </authorList>
    </citation>
    <scope>NUCLEOTIDE SEQUENCE [LARGE SCALE GENOMIC DNA]</scope>
    <source>
        <strain evidence="2 3">JCM12123</strain>
        <strain evidence="1 4">JCM3160</strain>
    </source>
</reference>
<sequence>MPRRLLLAGDTLEGILDEARRAHGPDVRIVSAERVITGGIKGLFGRQHYEAVIEVSSPTTFAVPDHPVRFPAARRAGIAALLDDADDADRLEPSRSQDLEVSTGGDDFAAMLDELIAETALPERSGGPRETGPSTAPGDLVALVGLGDDAVAVARAMHGRLGLLTASAGQALDVDAPRVGDPRSATEARARGVHAGTSTVVAVGVSTDLADGLRILDDLGPEQVWVVVDASRKHADTAAWVDGLRGVVHVHAMVVVGRSLTRTPETVQLLGLPEGWDAG</sequence>
<dbReference type="OrthoDB" id="3700292at2"/>
<dbReference type="EMBL" id="SDJQ01000016">
    <property type="protein sequence ID" value="RXR32900.1"/>
    <property type="molecule type" value="Genomic_DNA"/>
</dbReference>
<proteinExistence type="predicted"/>
<dbReference type="Proteomes" id="UP000290517">
    <property type="component" value="Unassembled WGS sequence"/>
</dbReference>
<accession>A0A4Q1KTF3</accession>
<evidence type="ECO:0000313" key="4">
    <source>
        <dbReference type="Proteomes" id="UP000290517"/>
    </source>
</evidence>
<dbReference type="EMBL" id="SDJR01000010">
    <property type="protein sequence ID" value="RXR23630.1"/>
    <property type="molecule type" value="Genomic_DNA"/>
</dbReference>